<dbReference type="GO" id="GO:0032875">
    <property type="term" value="P:regulation of DNA endoreduplication"/>
    <property type="evidence" value="ECO:0007669"/>
    <property type="project" value="InterPro"/>
</dbReference>
<proteinExistence type="predicted"/>
<dbReference type="Proteomes" id="UP000593561">
    <property type="component" value="Unassembled WGS sequence"/>
</dbReference>
<dbReference type="PANTHER" id="PTHR33142:SF15">
    <property type="entry name" value="CYCLIN-DEPENDENT PROTEIN KINASE INHIBITOR SMR4"/>
    <property type="match status" value="1"/>
</dbReference>
<dbReference type="EMBL" id="JABFAC010000011">
    <property type="protein sequence ID" value="MBA0629703.1"/>
    <property type="molecule type" value="Genomic_DNA"/>
</dbReference>
<accession>A0A7J8SUT7</accession>
<feature type="compositionally biased region" description="Basic residues" evidence="3">
    <location>
        <begin position="29"/>
        <end position="41"/>
    </location>
</feature>
<dbReference type="GO" id="GO:0004860">
    <property type="term" value="F:protein kinase inhibitor activity"/>
    <property type="evidence" value="ECO:0007669"/>
    <property type="project" value="UniProtKB-KW"/>
</dbReference>
<feature type="region of interest" description="Disordered" evidence="3">
    <location>
        <begin position="1"/>
        <end position="48"/>
    </location>
</feature>
<organism evidence="4 5">
    <name type="scientific">Gossypium davidsonii</name>
    <name type="common">Davidson's cotton</name>
    <name type="synonym">Gossypium klotzschianum subsp. davidsonii</name>
    <dbReference type="NCBI Taxonomy" id="34287"/>
    <lineage>
        <taxon>Eukaryota</taxon>
        <taxon>Viridiplantae</taxon>
        <taxon>Streptophyta</taxon>
        <taxon>Embryophyta</taxon>
        <taxon>Tracheophyta</taxon>
        <taxon>Spermatophyta</taxon>
        <taxon>Magnoliopsida</taxon>
        <taxon>eudicotyledons</taxon>
        <taxon>Gunneridae</taxon>
        <taxon>Pentapetalae</taxon>
        <taxon>rosids</taxon>
        <taxon>malvids</taxon>
        <taxon>Malvales</taxon>
        <taxon>Malvaceae</taxon>
        <taxon>Malvoideae</taxon>
        <taxon>Gossypium</taxon>
    </lineage>
</organism>
<comment type="caution">
    <text evidence="4">The sequence shown here is derived from an EMBL/GenBank/DDBJ whole genome shotgun (WGS) entry which is preliminary data.</text>
</comment>
<gene>
    <name evidence="4" type="ORF">Godav_024215</name>
</gene>
<protein>
    <submittedName>
        <fullName evidence="4">Uncharacterized protein</fullName>
    </submittedName>
</protein>
<dbReference type="InterPro" id="IPR040389">
    <property type="entry name" value="SMR"/>
</dbReference>
<dbReference type="PANTHER" id="PTHR33142">
    <property type="entry name" value="CYCLIN-DEPENDENT PROTEIN KINASE INHIBITOR SMR13"/>
    <property type="match status" value="1"/>
</dbReference>
<keyword evidence="2" id="KW-0131">Cell cycle</keyword>
<dbReference type="GO" id="GO:0005634">
    <property type="term" value="C:nucleus"/>
    <property type="evidence" value="ECO:0007669"/>
    <property type="project" value="TreeGrafter"/>
</dbReference>
<feature type="non-terminal residue" evidence="4">
    <location>
        <position position="139"/>
    </location>
</feature>
<evidence type="ECO:0000313" key="4">
    <source>
        <dbReference type="EMBL" id="MBA0629703.1"/>
    </source>
</evidence>
<dbReference type="AlphaFoldDB" id="A0A7J8SUT7"/>
<evidence type="ECO:0000256" key="1">
    <source>
        <dbReference type="ARBA" id="ARBA00023013"/>
    </source>
</evidence>
<name>A0A7J8SUT7_GOSDV</name>
<reference evidence="4 5" key="1">
    <citation type="journal article" date="2019" name="Genome Biol. Evol.">
        <title>Insights into the evolution of the New World diploid cottons (Gossypium, subgenus Houzingenia) based on genome sequencing.</title>
        <authorList>
            <person name="Grover C.E."/>
            <person name="Arick M.A. 2nd"/>
            <person name="Thrash A."/>
            <person name="Conover J.L."/>
            <person name="Sanders W.S."/>
            <person name="Peterson D.G."/>
            <person name="Frelichowski J.E."/>
            <person name="Scheffler J.A."/>
            <person name="Scheffler B.E."/>
            <person name="Wendel J.F."/>
        </authorList>
    </citation>
    <scope>NUCLEOTIDE SEQUENCE [LARGE SCALE GENOMIC DNA]</scope>
    <source>
        <strain evidence="4">27</strain>
        <tissue evidence="4">Leaf</tissue>
    </source>
</reference>
<evidence type="ECO:0000256" key="2">
    <source>
        <dbReference type="ARBA" id="ARBA00023306"/>
    </source>
</evidence>
<keyword evidence="5" id="KW-1185">Reference proteome</keyword>
<evidence type="ECO:0000313" key="5">
    <source>
        <dbReference type="Proteomes" id="UP000593561"/>
    </source>
</evidence>
<keyword evidence="1" id="KW-0649">Protein kinase inhibitor</keyword>
<evidence type="ECO:0000256" key="3">
    <source>
        <dbReference type="SAM" id="MobiDB-lite"/>
    </source>
</evidence>
<sequence length="139" mass="15633">MEIYEQEEGFMTPRRHSQATAPPPCPAAPKKKQAVHIKRKSPKNEFFHPPDLEALFSISTSMRQTQKAAPPLCPPAPKKKQAIYMKREPPRNGFFQPPDLEALFSIMAPKKETFKPLVLKLGSVAGIAQLGERQTEDLK</sequence>